<evidence type="ECO:0000313" key="1">
    <source>
        <dbReference type="EMBL" id="RVW31051.1"/>
    </source>
</evidence>
<dbReference type="AlphaFoldDB" id="A0A438D6I7"/>
<evidence type="ECO:0008006" key="3">
    <source>
        <dbReference type="Google" id="ProtNLM"/>
    </source>
</evidence>
<reference evidence="1 2" key="1">
    <citation type="journal article" date="2018" name="PLoS Genet.">
        <title>Population sequencing reveals clonal diversity and ancestral inbreeding in the grapevine cultivar Chardonnay.</title>
        <authorList>
            <person name="Roach M.J."/>
            <person name="Johnson D.L."/>
            <person name="Bohlmann J."/>
            <person name="van Vuuren H.J."/>
            <person name="Jones S.J."/>
            <person name="Pretorius I.S."/>
            <person name="Schmidt S.A."/>
            <person name="Borneman A.R."/>
        </authorList>
    </citation>
    <scope>NUCLEOTIDE SEQUENCE [LARGE SCALE GENOMIC DNA]</scope>
    <source>
        <strain evidence="2">cv. Chardonnay</strain>
        <tissue evidence="1">Leaf</tissue>
    </source>
</reference>
<proteinExistence type="predicted"/>
<dbReference type="EMBL" id="QGNW01001772">
    <property type="protein sequence ID" value="RVW31051.1"/>
    <property type="molecule type" value="Genomic_DNA"/>
</dbReference>
<sequence>MPLWVSVVVLAQVKEWSKIRDERVLDSHVGSSIKPSREQVQTLGNGVVGPVGESRVEQVRVVSNLYGMGMAGGVEVCAGKDGKGNGVVEDTSVCLDVRVRLREKESGPRFWVKLDKMTVAEGLNGVKALVVETLCLERRLVEAILSVASLAEVRGKSGVDKFLLEETSRKGSQGVDGRVLPEKDVERLLEKEMSVLASWMNVSFVKLCYCLGMPTEGFEGEILLLLIRMEKRKNFKVVLGEMQRYFNLLTEVGVFVGTERALQLLEAEMGTFSMSCRFKCCEDDFCWNFIGAYGPTLKKEKEDFWDELGTVRGLWGGPWCVVGDFNVVRFLVESSRGGRLTYLMRIFSEIIEHLELRDLPLQGCSFTWNAKLKALKLLLKDWNMLDFGKVEVNKENKVRDGMVNEFKLLSAVGGLRPNISGMSFERLEVVEAARINLDKNELILMGGVENTKPLAADLGCKVGSLPSTYLGLTLGALHRSVTV</sequence>
<organism evidence="1 2">
    <name type="scientific">Vitis vinifera</name>
    <name type="common">Grape</name>
    <dbReference type="NCBI Taxonomy" id="29760"/>
    <lineage>
        <taxon>Eukaryota</taxon>
        <taxon>Viridiplantae</taxon>
        <taxon>Streptophyta</taxon>
        <taxon>Embryophyta</taxon>
        <taxon>Tracheophyta</taxon>
        <taxon>Spermatophyta</taxon>
        <taxon>Magnoliopsida</taxon>
        <taxon>eudicotyledons</taxon>
        <taxon>Gunneridae</taxon>
        <taxon>Pentapetalae</taxon>
        <taxon>rosids</taxon>
        <taxon>Vitales</taxon>
        <taxon>Vitaceae</taxon>
        <taxon>Viteae</taxon>
        <taxon>Vitis</taxon>
    </lineage>
</organism>
<name>A0A438D6I7_VITVI</name>
<dbReference type="Gene3D" id="3.60.10.10">
    <property type="entry name" value="Endonuclease/exonuclease/phosphatase"/>
    <property type="match status" value="1"/>
</dbReference>
<dbReference type="SUPFAM" id="SSF56219">
    <property type="entry name" value="DNase I-like"/>
    <property type="match status" value="1"/>
</dbReference>
<comment type="caution">
    <text evidence="1">The sequence shown here is derived from an EMBL/GenBank/DDBJ whole genome shotgun (WGS) entry which is preliminary data.</text>
</comment>
<evidence type="ECO:0000313" key="2">
    <source>
        <dbReference type="Proteomes" id="UP000288805"/>
    </source>
</evidence>
<dbReference type="InterPro" id="IPR036691">
    <property type="entry name" value="Endo/exonu/phosph_ase_sf"/>
</dbReference>
<gene>
    <name evidence="1" type="ORF">CK203_093539</name>
</gene>
<protein>
    <recommendedName>
        <fullName evidence="3">DUF4283 domain-containing protein</fullName>
    </recommendedName>
</protein>
<dbReference type="Proteomes" id="UP000288805">
    <property type="component" value="Unassembled WGS sequence"/>
</dbReference>
<accession>A0A438D6I7</accession>